<organism evidence="2 3">
    <name type="scientific">Antrihabitans stalactiti</name>
    <dbReference type="NCBI Taxonomy" id="2584121"/>
    <lineage>
        <taxon>Bacteria</taxon>
        <taxon>Bacillati</taxon>
        <taxon>Actinomycetota</taxon>
        <taxon>Actinomycetes</taxon>
        <taxon>Mycobacteriales</taxon>
        <taxon>Nocardiaceae</taxon>
        <taxon>Antrihabitans</taxon>
    </lineage>
</organism>
<comment type="caution">
    <text evidence="2">The sequence shown here is derived from an EMBL/GenBank/DDBJ whole genome shotgun (WGS) entry which is preliminary data.</text>
</comment>
<dbReference type="GO" id="GO:0004519">
    <property type="term" value="F:endonuclease activity"/>
    <property type="evidence" value="ECO:0007669"/>
    <property type="project" value="UniProtKB-KW"/>
</dbReference>
<dbReference type="CDD" id="cd00085">
    <property type="entry name" value="HNHc"/>
    <property type="match status" value="1"/>
</dbReference>
<protein>
    <submittedName>
        <fullName evidence="2">HNH endonuclease</fullName>
    </submittedName>
</protein>
<evidence type="ECO:0000313" key="3">
    <source>
        <dbReference type="Proteomes" id="UP000535543"/>
    </source>
</evidence>
<accession>A0A848KCX8</accession>
<proteinExistence type="predicted"/>
<evidence type="ECO:0000313" key="2">
    <source>
        <dbReference type="EMBL" id="NMN94000.1"/>
    </source>
</evidence>
<keyword evidence="2" id="KW-0540">Nuclease</keyword>
<dbReference type="RefSeq" id="WP_169584682.1">
    <property type="nucleotide sequence ID" value="NZ_VCQU01000001.1"/>
</dbReference>
<sequence length="477" mass="52699">MLATATGVADTTVDAALTALDTAATALHDLNFEVLSNPERVTVLQRLETVARMIPSVGHTLIAQIQQQWVYRELGNGNLTWVLSDALRITPGDARTRTHLADELGPRQTITGQPLDPIYRGTAAGQKAGQIGEHHIKVIREFFKSLPHTIDIDTREQAEAALATLARTLRPDELRAAANRMLAHLNPDGSLTDETDRARRRSFDLGRQGPDKMTKGSFCADPELRAYLEAVFAKWAKPGMCNPDDDTLVVDGEPSDDAAKRDTRSTGQRQHDALKAMSRAMLASGQLGQHRGLPVTVVVTMTLTELQNATGNATTHTGSLLPMRDAIRVAAHAHHYLAIFDDDGRALYLGRSERLAQPDQRIVIFAQHIGCTFPGCSRPASQCECHHCREWEAQHGLTNVDELTFACPVHHPLVGVNDTDWKTIVAPPGHRYPGRTLWIPPKHIDPQQKPRINHYHHPGEYLLEGIDDDEPRKPKLT</sequence>
<dbReference type="EMBL" id="VCQU01000001">
    <property type="protein sequence ID" value="NMN94000.1"/>
    <property type="molecule type" value="Genomic_DNA"/>
</dbReference>
<reference evidence="2 3" key="1">
    <citation type="submission" date="2019-05" db="EMBL/GenBank/DDBJ databases">
        <authorList>
            <person name="Lee S.D."/>
        </authorList>
    </citation>
    <scope>NUCLEOTIDE SEQUENCE [LARGE SCALE GENOMIC DNA]</scope>
    <source>
        <strain evidence="2 3">YC2-7</strain>
    </source>
</reference>
<dbReference type="InterPro" id="IPR003870">
    <property type="entry name" value="DUF222"/>
</dbReference>
<feature type="domain" description="DUF222" evidence="1">
    <location>
        <begin position="43"/>
        <end position="366"/>
    </location>
</feature>
<gene>
    <name evidence="2" type="ORF">FGL95_02995</name>
</gene>
<name>A0A848KCX8_9NOCA</name>
<dbReference type="Proteomes" id="UP000535543">
    <property type="component" value="Unassembled WGS sequence"/>
</dbReference>
<dbReference type="AlphaFoldDB" id="A0A848KCX8"/>
<reference evidence="2 3" key="2">
    <citation type="submission" date="2020-06" db="EMBL/GenBank/DDBJ databases">
        <title>Antribacter stalactiti gen. nov., sp. nov., a new member of the family Nacardiaceae isolated from a cave.</title>
        <authorList>
            <person name="Kim I.S."/>
        </authorList>
    </citation>
    <scope>NUCLEOTIDE SEQUENCE [LARGE SCALE GENOMIC DNA]</scope>
    <source>
        <strain evidence="2 3">YC2-7</strain>
    </source>
</reference>
<dbReference type="Pfam" id="PF02720">
    <property type="entry name" value="DUF222"/>
    <property type="match status" value="1"/>
</dbReference>
<keyword evidence="2" id="KW-0378">Hydrolase</keyword>
<keyword evidence="2" id="KW-0255">Endonuclease</keyword>
<keyword evidence="3" id="KW-1185">Reference proteome</keyword>
<evidence type="ECO:0000259" key="1">
    <source>
        <dbReference type="Pfam" id="PF02720"/>
    </source>
</evidence>
<dbReference type="InterPro" id="IPR003615">
    <property type="entry name" value="HNH_nuc"/>
</dbReference>